<keyword evidence="5 16" id="KW-0963">Cytoplasm</keyword>
<evidence type="ECO:0000259" key="17">
    <source>
        <dbReference type="PROSITE" id="PS50886"/>
    </source>
</evidence>
<comment type="subunit">
    <text evidence="4 16">Homodimer.</text>
</comment>
<evidence type="ECO:0000256" key="4">
    <source>
        <dbReference type="ARBA" id="ARBA00011738"/>
    </source>
</evidence>
<comment type="catalytic activity">
    <reaction evidence="15 16">
        <text>tRNA(Met) + L-methionine + ATP = L-methionyl-tRNA(Met) + AMP + diphosphate</text>
        <dbReference type="Rhea" id="RHEA:13481"/>
        <dbReference type="Rhea" id="RHEA-COMP:9667"/>
        <dbReference type="Rhea" id="RHEA-COMP:9698"/>
        <dbReference type="ChEBI" id="CHEBI:30616"/>
        <dbReference type="ChEBI" id="CHEBI:33019"/>
        <dbReference type="ChEBI" id="CHEBI:57844"/>
        <dbReference type="ChEBI" id="CHEBI:78442"/>
        <dbReference type="ChEBI" id="CHEBI:78530"/>
        <dbReference type="ChEBI" id="CHEBI:456215"/>
        <dbReference type="EC" id="6.1.1.10"/>
    </reaction>
</comment>
<dbReference type="SUPFAM" id="SSF47323">
    <property type="entry name" value="Anticodon-binding domain of a subclass of class I aminoacyl-tRNA synthetases"/>
    <property type="match status" value="1"/>
</dbReference>
<keyword evidence="9 16" id="KW-0547">Nucleotide-binding</keyword>
<dbReference type="InterPro" id="IPR012340">
    <property type="entry name" value="NA-bd_OB-fold"/>
</dbReference>
<comment type="subcellular location">
    <subcellularLocation>
        <location evidence="2 16">Cytoplasm</location>
    </subcellularLocation>
</comment>
<evidence type="ECO:0000256" key="11">
    <source>
        <dbReference type="ARBA" id="ARBA00022840"/>
    </source>
</evidence>
<gene>
    <name evidence="16 18" type="primary">metG</name>
    <name evidence="18" type="ORF">A1332_22190</name>
</gene>
<keyword evidence="14 16" id="KW-0030">Aminoacyl-tRNA synthetase</keyword>
<dbReference type="CDD" id="cd00814">
    <property type="entry name" value="MetRS_core"/>
    <property type="match status" value="1"/>
</dbReference>
<dbReference type="PROSITE" id="PS50886">
    <property type="entry name" value="TRBD"/>
    <property type="match status" value="1"/>
</dbReference>
<dbReference type="InterPro" id="IPR014758">
    <property type="entry name" value="Met-tRNA_synth"/>
</dbReference>
<dbReference type="InterPro" id="IPR023458">
    <property type="entry name" value="Met-tRNA_ligase_1"/>
</dbReference>
<dbReference type="GO" id="GO:0005524">
    <property type="term" value="F:ATP binding"/>
    <property type="evidence" value="ECO:0007669"/>
    <property type="project" value="UniProtKB-UniRule"/>
</dbReference>
<dbReference type="Gene3D" id="2.40.50.140">
    <property type="entry name" value="Nucleic acid-binding proteins"/>
    <property type="match status" value="1"/>
</dbReference>
<sequence>MSNRKILVTSALPYANGPIHLGHLVEYIQTDIWVRFQKQRGHNCYYVCADDTHGTPIMLRADKEGITPEQLIADVEKQHRADFQEFGVAFDQYHSTHSPENKEYSALIYKRLRDGGHISQRSITQAYDPVKNMFLPDRFIKGECPKCGAADQYGDSCEACGATYSPTELKNAVSAISGERPIEKDSEHYFFDLGHFAEMLRDWTTAGHLQPEVSNKMAEWLENGLQQWDISRDAPYFGFEIPDAPGKYFYVWLDAPIGYMASFKHFCDRQGLDFDSFWQKDSTAELYHFIGKDIIYFHALFWPAMLHGANFRTPSAIFAHGFLTVNGEKMSKSRGTFIKARTYLDHLNPEYLRYYFAAKLSAGVDDIDLNFDDFSQRVNSDLVGKVVNIASRCSGFIAKRFDGVLSAECSEPGLFQQFVDANSTIADLYESREFGKAMREIMALADKANQYIDEKKPWLIAKEEGKDAELHAVCSMGVNLFRMLVAYLRPVIPTLANNAESFLNIPAQTWPSNAQPLLGHKINSFIPLMTRVEPDKIAAIVEASKENLEKTPPVTAKPVKQAAAVETNPEQVAKAISEPIAEAIEIEDFAKIDLRIARIVKAESVEGAEKLLQLTVDLGGETRNIFAGIKSAYAPEDLEGKLTVVVANLKPRKMRFGTSEGMVLAAGPGGKDIWVLSPDQGAQPGMRVK</sequence>
<dbReference type="EC" id="6.1.1.10" evidence="16"/>
<dbReference type="PANTHER" id="PTHR45765:SF1">
    <property type="entry name" value="METHIONINE--TRNA LIGASE, CYTOPLASMIC"/>
    <property type="match status" value="1"/>
</dbReference>
<evidence type="ECO:0000256" key="14">
    <source>
        <dbReference type="ARBA" id="ARBA00023146"/>
    </source>
</evidence>
<dbReference type="FunFam" id="2.20.28.20:FF:000001">
    <property type="entry name" value="Methionine--tRNA ligase"/>
    <property type="match status" value="1"/>
</dbReference>
<evidence type="ECO:0000256" key="5">
    <source>
        <dbReference type="ARBA" id="ARBA00022490"/>
    </source>
</evidence>
<dbReference type="AlphaFoldDB" id="A0A177LUS7"/>
<dbReference type="Pfam" id="PF19303">
    <property type="entry name" value="Anticodon_3"/>
    <property type="match status" value="1"/>
</dbReference>
<keyword evidence="6 16" id="KW-0820">tRNA-binding</keyword>
<dbReference type="Pfam" id="PF09334">
    <property type="entry name" value="tRNA-synt_1g"/>
    <property type="match status" value="1"/>
</dbReference>
<accession>A0A177LUS7</accession>
<proteinExistence type="inferred from homology"/>
<dbReference type="InterPro" id="IPR004495">
    <property type="entry name" value="Met-tRNA-synth_bsu_C"/>
</dbReference>
<dbReference type="OrthoDB" id="9810191at2"/>
<evidence type="ECO:0000256" key="2">
    <source>
        <dbReference type="ARBA" id="ARBA00004496"/>
    </source>
</evidence>
<dbReference type="InterPro" id="IPR015413">
    <property type="entry name" value="Methionyl/Leucyl_tRNA_Synth"/>
</dbReference>
<dbReference type="InterPro" id="IPR009080">
    <property type="entry name" value="tRNAsynth_Ia_anticodon-bd"/>
</dbReference>
<feature type="binding site" evidence="16">
    <location>
        <position position="144"/>
    </location>
    <ligand>
        <name>Zn(2+)</name>
        <dbReference type="ChEBI" id="CHEBI:29105"/>
    </ligand>
</feature>
<feature type="domain" description="TRNA-binding" evidence="17">
    <location>
        <begin position="588"/>
        <end position="689"/>
    </location>
</feature>
<dbReference type="PROSITE" id="PS00178">
    <property type="entry name" value="AA_TRNA_LIGASE_I"/>
    <property type="match status" value="1"/>
</dbReference>
<dbReference type="Gene3D" id="3.40.50.620">
    <property type="entry name" value="HUPs"/>
    <property type="match status" value="1"/>
</dbReference>
<feature type="short sequence motif" description="'KMSKS' region" evidence="16">
    <location>
        <begin position="329"/>
        <end position="333"/>
    </location>
</feature>
<dbReference type="InterPro" id="IPR002547">
    <property type="entry name" value="tRNA-bd_dom"/>
</dbReference>
<dbReference type="SUPFAM" id="SSF52374">
    <property type="entry name" value="Nucleotidylyl transferase"/>
    <property type="match status" value="1"/>
</dbReference>
<dbReference type="HAMAP" id="MF_00098">
    <property type="entry name" value="Met_tRNA_synth_type1"/>
    <property type="match status" value="1"/>
</dbReference>
<dbReference type="Gene3D" id="2.20.28.20">
    <property type="entry name" value="Methionyl-tRNA synthetase, Zn-domain"/>
    <property type="match status" value="1"/>
</dbReference>
<dbReference type="GO" id="GO:0000049">
    <property type="term" value="F:tRNA binding"/>
    <property type="evidence" value="ECO:0007669"/>
    <property type="project" value="UniProtKB-UniRule"/>
</dbReference>
<evidence type="ECO:0000256" key="10">
    <source>
        <dbReference type="ARBA" id="ARBA00022833"/>
    </source>
</evidence>
<comment type="cofactor">
    <cofactor evidence="16">
        <name>Zn(2+)</name>
        <dbReference type="ChEBI" id="CHEBI:29105"/>
    </cofactor>
    <text evidence="16">Binds 1 zinc ion per subunit.</text>
</comment>
<feature type="binding site" evidence="16">
    <location>
        <position position="160"/>
    </location>
    <ligand>
        <name>Zn(2+)</name>
        <dbReference type="ChEBI" id="CHEBI:29105"/>
    </ligand>
</feature>
<dbReference type="SUPFAM" id="SSF50249">
    <property type="entry name" value="Nucleic acid-binding proteins"/>
    <property type="match status" value="1"/>
</dbReference>
<protein>
    <recommendedName>
        <fullName evidence="16">Methionine--tRNA ligase</fullName>
        <ecNumber evidence="16">6.1.1.10</ecNumber>
    </recommendedName>
    <alternativeName>
        <fullName evidence="16">Methionyl-tRNA synthetase</fullName>
        <shortName evidence="16">MetRS</shortName>
    </alternativeName>
</protein>
<dbReference type="PRINTS" id="PR01041">
    <property type="entry name" value="TRNASYNTHMET"/>
</dbReference>
<evidence type="ECO:0000256" key="12">
    <source>
        <dbReference type="ARBA" id="ARBA00022884"/>
    </source>
</evidence>
<feature type="binding site" evidence="16">
    <location>
        <position position="147"/>
    </location>
    <ligand>
        <name>Zn(2+)</name>
        <dbReference type="ChEBI" id="CHEBI:29105"/>
    </ligand>
</feature>
<evidence type="ECO:0000256" key="16">
    <source>
        <dbReference type="HAMAP-Rule" id="MF_00098"/>
    </source>
</evidence>
<evidence type="ECO:0000256" key="9">
    <source>
        <dbReference type="ARBA" id="ARBA00022741"/>
    </source>
</evidence>
<keyword evidence="10 16" id="KW-0862">Zinc</keyword>
<dbReference type="EMBL" id="LUUG01000129">
    <property type="protein sequence ID" value="OAH96702.1"/>
    <property type="molecule type" value="Genomic_DNA"/>
</dbReference>
<dbReference type="InterPro" id="IPR001412">
    <property type="entry name" value="aa-tRNA-synth_I_CS"/>
</dbReference>
<keyword evidence="8 16" id="KW-0479">Metal-binding</keyword>
<evidence type="ECO:0000256" key="13">
    <source>
        <dbReference type="ARBA" id="ARBA00022917"/>
    </source>
</evidence>
<dbReference type="GO" id="GO:0006431">
    <property type="term" value="P:methionyl-tRNA aminoacylation"/>
    <property type="evidence" value="ECO:0007669"/>
    <property type="project" value="UniProtKB-UniRule"/>
</dbReference>
<comment type="similarity">
    <text evidence="3 16">Belongs to the class-I aminoacyl-tRNA synthetase family. MetG type 1 subfamily.</text>
</comment>
<evidence type="ECO:0000313" key="18">
    <source>
        <dbReference type="EMBL" id="OAH96702.1"/>
    </source>
</evidence>
<dbReference type="NCBIfam" id="TIGR00398">
    <property type="entry name" value="metG"/>
    <property type="match status" value="1"/>
</dbReference>
<dbReference type="RefSeq" id="WP_064010708.1">
    <property type="nucleotide sequence ID" value="NZ_LUUG01000129.1"/>
</dbReference>
<dbReference type="PANTHER" id="PTHR45765">
    <property type="entry name" value="METHIONINE--TRNA LIGASE"/>
    <property type="match status" value="1"/>
</dbReference>
<dbReference type="SUPFAM" id="SSF57770">
    <property type="entry name" value="Methionyl-tRNA synthetase (MetRS), Zn-domain"/>
    <property type="match status" value="1"/>
</dbReference>
<feature type="short sequence motif" description="'HIGH' region" evidence="16">
    <location>
        <begin position="13"/>
        <end position="23"/>
    </location>
</feature>
<keyword evidence="11 16" id="KW-0067">ATP-binding</keyword>
<keyword evidence="13 16" id="KW-0648">Protein biosynthesis</keyword>
<dbReference type="CDD" id="cd02800">
    <property type="entry name" value="tRNA_bind_EcMetRS_like"/>
    <property type="match status" value="1"/>
</dbReference>
<dbReference type="NCBIfam" id="NF001100">
    <property type="entry name" value="PRK00133.1"/>
    <property type="match status" value="1"/>
</dbReference>
<dbReference type="CDD" id="cd07957">
    <property type="entry name" value="Anticodon_Ia_Met"/>
    <property type="match status" value="1"/>
</dbReference>
<dbReference type="InterPro" id="IPR033911">
    <property type="entry name" value="MetRS_core"/>
</dbReference>
<dbReference type="GO" id="GO:0046872">
    <property type="term" value="F:metal ion binding"/>
    <property type="evidence" value="ECO:0007669"/>
    <property type="project" value="UniProtKB-KW"/>
</dbReference>
<evidence type="ECO:0000256" key="15">
    <source>
        <dbReference type="ARBA" id="ARBA00047364"/>
    </source>
</evidence>
<dbReference type="FunFam" id="2.40.50.140:FF:000042">
    <property type="entry name" value="Methionine--tRNA ligase"/>
    <property type="match status" value="1"/>
</dbReference>
<dbReference type="NCBIfam" id="TIGR00399">
    <property type="entry name" value="metG_C_term"/>
    <property type="match status" value="1"/>
</dbReference>
<dbReference type="Proteomes" id="UP000078090">
    <property type="component" value="Unassembled WGS sequence"/>
</dbReference>
<dbReference type="Gene3D" id="1.10.730.10">
    <property type="entry name" value="Isoleucyl-tRNA Synthetase, Domain 1"/>
    <property type="match status" value="1"/>
</dbReference>
<evidence type="ECO:0000256" key="7">
    <source>
        <dbReference type="ARBA" id="ARBA00022598"/>
    </source>
</evidence>
<organism evidence="18 19">
    <name type="scientific">Methylomonas methanica</name>
    <dbReference type="NCBI Taxonomy" id="421"/>
    <lineage>
        <taxon>Bacteria</taxon>
        <taxon>Pseudomonadati</taxon>
        <taxon>Pseudomonadota</taxon>
        <taxon>Gammaproteobacteria</taxon>
        <taxon>Methylococcales</taxon>
        <taxon>Methylococcaceae</taxon>
        <taxon>Methylomonas</taxon>
    </lineage>
</organism>
<evidence type="ECO:0000256" key="8">
    <source>
        <dbReference type="ARBA" id="ARBA00022723"/>
    </source>
</evidence>
<feature type="binding site" evidence="16">
    <location>
        <position position="332"/>
    </location>
    <ligand>
        <name>ATP</name>
        <dbReference type="ChEBI" id="CHEBI:30616"/>
    </ligand>
</feature>
<comment type="caution">
    <text evidence="18">The sequence shown here is derived from an EMBL/GenBank/DDBJ whole genome shotgun (WGS) entry which is preliminary data.</text>
</comment>
<dbReference type="InterPro" id="IPR029038">
    <property type="entry name" value="MetRS_Zn"/>
</dbReference>
<evidence type="ECO:0000256" key="6">
    <source>
        <dbReference type="ARBA" id="ARBA00022555"/>
    </source>
</evidence>
<feature type="binding site" evidence="16">
    <location>
        <position position="157"/>
    </location>
    <ligand>
        <name>Zn(2+)</name>
        <dbReference type="ChEBI" id="CHEBI:29105"/>
    </ligand>
</feature>
<keyword evidence="12 16" id="KW-0694">RNA-binding</keyword>
<dbReference type="FunFam" id="1.10.730.10:FF:000005">
    <property type="entry name" value="Methionine--tRNA ligase"/>
    <property type="match status" value="1"/>
</dbReference>
<evidence type="ECO:0000256" key="3">
    <source>
        <dbReference type="ARBA" id="ARBA00008258"/>
    </source>
</evidence>
<name>A0A177LUS7_METMH</name>
<keyword evidence="7 16" id="KW-0436">Ligase</keyword>
<dbReference type="GO" id="GO:0005829">
    <property type="term" value="C:cytosol"/>
    <property type="evidence" value="ECO:0007669"/>
    <property type="project" value="TreeGrafter"/>
</dbReference>
<reference evidence="18 19" key="1">
    <citation type="submission" date="2016-03" db="EMBL/GenBank/DDBJ databases">
        <authorList>
            <person name="Ploux O."/>
        </authorList>
    </citation>
    <scope>NUCLEOTIDE SEQUENCE [LARGE SCALE GENOMIC DNA]</scope>
    <source>
        <strain evidence="18 19">R-45363</strain>
    </source>
</reference>
<dbReference type="GO" id="GO:0004825">
    <property type="term" value="F:methionine-tRNA ligase activity"/>
    <property type="evidence" value="ECO:0007669"/>
    <property type="project" value="UniProtKB-UniRule"/>
</dbReference>
<evidence type="ECO:0000313" key="19">
    <source>
        <dbReference type="Proteomes" id="UP000078090"/>
    </source>
</evidence>
<evidence type="ECO:0000256" key="1">
    <source>
        <dbReference type="ARBA" id="ARBA00003314"/>
    </source>
</evidence>
<dbReference type="Pfam" id="PF01588">
    <property type="entry name" value="tRNA_bind"/>
    <property type="match status" value="1"/>
</dbReference>
<dbReference type="InterPro" id="IPR041872">
    <property type="entry name" value="Anticodon_Met"/>
</dbReference>
<dbReference type="InterPro" id="IPR014729">
    <property type="entry name" value="Rossmann-like_a/b/a_fold"/>
</dbReference>
<comment type="function">
    <text evidence="1 16">Is required not only for elongation of protein synthesis but also for the initiation of all mRNA translation through initiator tRNA(fMet) aminoacylation.</text>
</comment>